<evidence type="ECO:0000313" key="3">
    <source>
        <dbReference type="EMBL" id="JAB65774.1"/>
    </source>
</evidence>
<sequence>MKVEFTTVLVLAILSITAGLPATSPRDIKDEVEIVPLEHNPYGDQPIVDTGIIGYGPFSNPFSGLLENLEGIMTRMRQQMDALLKRFPAIRGNSTEDIPDFPIGVGLPAFGDIDLSKGNTTSVTKVIDGHKVVINETEYKKEDDFGGAFFKVRIIDVRPDSSELTTNGDTEVVTTPPSVPDRESIENSIENEIIKSKEARDTDNIETFDEVDNRPFQKFKYSTNLGPEWNDVESIETFEDNSITPHQYPPRPIDLSDDIRVNQILADSGAPINPDAEFIYDIKEPQNLRQTDRFLNPR</sequence>
<accession>V5GNR7</accession>
<reference evidence="3" key="1">
    <citation type="submission" date="2013-07" db="EMBL/GenBank/DDBJ databases">
        <title>Midgut Transcriptome Profiling of Anoplphora glabripennis, a Lignocellulose Degrading, Wood-Boring Cerambycid.</title>
        <authorList>
            <person name="Scully E.D."/>
            <person name="Hoover K."/>
            <person name="Carlson J.E."/>
            <person name="Tien M."/>
            <person name="Geib S.M."/>
        </authorList>
    </citation>
    <scope>NUCLEOTIDE SEQUENCE</scope>
</reference>
<protein>
    <submittedName>
        <fullName evidence="3">Icarapin-like protein</fullName>
    </submittedName>
</protein>
<dbReference type="AlphaFoldDB" id="V5GNR7"/>
<evidence type="ECO:0000256" key="1">
    <source>
        <dbReference type="SAM" id="MobiDB-lite"/>
    </source>
</evidence>
<feature type="signal peptide" evidence="2">
    <location>
        <begin position="1"/>
        <end position="19"/>
    </location>
</feature>
<feature type="compositionally biased region" description="Polar residues" evidence="1">
    <location>
        <begin position="162"/>
        <end position="176"/>
    </location>
</feature>
<feature type="region of interest" description="Disordered" evidence="1">
    <location>
        <begin position="162"/>
        <end position="182"/>
    </location>
</feature>
<organism evidence="3">
    <name type="scientific">Anoplophora glabripennis</name>
    <name type="common">Asian longhorn beetle</name>
    <name type="synonym">Anoplophora nobilis</name>
    <dbReference type="NCBI Taxonomy" id="217634"/>
    <lineage>
        <taxon>Eukaryota</taxon>
        <taxon>Metazoa</taxon>
        <taxon>Ecdysozoa</taxon>
        <taxon>Arthropoda</taxon>
        <taxon>Hexapoda</taxon>
        <taxon>Insecta</taxon>
        <taxon>Pterygota</taxon>
        <taxon>Neoptera</taxon>
        <taxon>Endopterygota</taxon>
        <taxon>Coleoptera</taxon>
        <taxon>Polyphaga</taxon>
        <taxon>Cucujiformia</taxon>
        <taxon>Chrysomeloidea</taxon>
        <taxon>Cerambycidae</taxon>
        <taxon>Lamiinae</taxon>
        <taxon>Lamiini</taxon>
        <taxon>Anoplophora</taxon>
    </lineage>
</organism>
<gene>
    <name evidence="3" type="primary">ICA</name>
</gene>
<dbReference type="EMBL" id="GALX01002692">
    <property type="protein sequence ID" value="JAB65774.1"/>
    <property type="molecule type" value="Transcribed_RNA"/>
</dbReference>
<proteinExistence type="predicted"/>
<keyword evidence="2" id="KW-0732">Signal</keyword>
<feature type="chain" id="PRO_5004737449" evidence="2">
    <location>
        <begin position="20"/>
        <end position="298"/>
    </location>
</feature>
<name>V5GNR7_ANOGL</name>
<evidence type="ECO:0000256" key="2">
    <source>
        <dbReference type="SAM" id="SignalP"/>
    </source>
</evidence>